<accession>A0ABQ6ILD2</accession>
<evidence type="ECO:0000256" key="1">
    <source>
        <dbReference type="SAM" id="MobiDB-lite"/>
    </source>
</evidence>
<dbReference type="InterPro" id="IPR012938">
    <property type="entry name" value="Glc/Sorbosone_DH"/>
</dbReference>
<reference evidence="3" key="1">
    <citation type="journal article" date="2014" name="Int. J. Syst. Evol. Microbiol.">
        <title>Complete genome of a new Firmicutes species belonging to the dominant human colonic microbiota ('Ruminococcus bicirculans') reveals two chromosomes and a selective capacity to utilize plant glucans.</title>
        <authorList>
            <consortium name="NISC Comparative Sequencing Program"/>
            <person name="Wegmann U."/>
            <person name="Louis P."/>
            <person name="Goesmann A."/>
            <person name="Henrissat B."/>
            <person name="Duncan S.H."/>
            <person name="Flint H.J."/>
        </authorList>
    </citation>
    <scope>NUCLEOTIDE SEQUENCE</scope>
    <source>
        <strain evidence="3">NBRC 113072</strain>
    </source>
</reference>
<sequence length="115" mass="11426">MDARRLLPVAAAVLLAACTTTQPSTPGGPGGTGGTAPPPTRSAEVPAGTVRDGQPFATREVATLDSPWAMTFLPDGRGLVTEKGGRLLVVDTTSGATEAVEGLDGIEVVDAGQGA</sequence>
<evidence type="ECO:0000313" key="5">
    <source>
        <dbReference type="Proteomes" id="UP001157126"/>
    </source>
</evidence>
<feature type="region of interest" description="Disordered" evidence="1">
    <location>
        <begin position="20"/>
        <end position="51"/>
    </location>
</feature>
<evidence type="ECO:0000313" key="3">
    <source>
        <dbReference type="EMBL" id="GMA37997.1"/>
    </source>
</evidence>
<reference evidence="3" key="3">
    <citation type="submission" date="2023-02" db="EMBL/GenBank/DDBJ databases">
        <authorList>
            <person name="Sun Q."/>
            <person name="Mori K."/>
        </authorList>
    </citation>
    <scope>NUCLEOTIDE SEQUENCE</scope>
    <source>
        <strain evidence="3">NBRC 113072</strain>
    </source>
</reference>
<dbReference type="Gene3D" id="2.120.10.30">
    <property type="entry name" value="TolB, C-terminal domain"/>
    <property type="match status" value="1"/>
</dbReference>
<evidence type="ECO:0000313" key="4">
    <source>
        <dbReference type="EMBL" id="GMA42529.1"/>
    </source>
</evidence>
<dbReference type="PROSITE" id="PS51257">
    <property type="entry name" value="PROKAR_LIPOPROTEIN"/>
    <property type="match status" value="1"/>
</dbReference>
<gene>
    <name evidence="3" type="ORF">GCM10025883_00420</name>
    <name evidence="4" type="ORF">GCM10025883_45740</name>
</gene>
<dbReference type="SUPFAM" id="SSF50952">
    <property type="entry name" value="Soluble quinoprotein glucose dehydrogenase"/>
    <property type="match status" value="1"/>
</dbReference>
<dbReference type="Pfam" id="PF07995">
    <property type="entry name" value="GSDH"/>
    <property type="match status" value="1"/>
</dbReference>
<evidence type="ECO:0000259" key="2">
    <source>
        <dbReference type="Pfam" id="PF07995"/>
    </source>
</evidence>
<dbReference type="InterPro" id="IPR011041">
    <property type="entry name" value="Quinoprot_gluc/sorb_DH_b-prop"/>
</dbReference>
<comment type="caution">
    <text evidence="3">The sequence shown here is derived from an EMBL/GenBank/DDBJ whole genome shotgun (WGS) entry which is preliminary data.</text>
</comment>
<reference evidence="5" key="2">
    <citation type="journal article" date="2019" name="Int. J. Syst. Evol. Microbiol.">
        <title>The Global Catalogue of Microorganisms (GCM) 10K type strain sequencing project: providing services to taxonomists for standard genome sequencing and annotation.</title>
        <authorList>
            <consortium name="The Broad Institute Genomics Platform"/>
            <consortium name="The Broad Institute Genome Sequencing Center for Infectious Disease"/>
            <person name="Wu L."/>
            <person name="Ma J."/>
        </authorList>
    </citation>
    <scope>NUCLEOTIDE SEQUENCE [LARGE SCALE GENOMIC DNA]</scope>
    <source>
        <strain evidence="5">NBRC 113072</strain>
    </source>
</reference>
<dbReference type="EMBL" id="BSUO01000003">
    <property type="protein sequence ID" value="GMA42529.1"/>
    <property type="molecule type" value="Genomic_DNA"/>
</dbReference>
<feature type="domain" description="Glucose/Sorbosone dehydrogenase" evidence="2">
    <location>
        <begin position="64"/>
        <end position="114"/>
    </location>
</feature>
<name>A0ABQ6ILD2_9MICO</name>
<keyword evidence="5" id="KW-1185">Reference proteome</keyword>
<dbReference type="Proteomes" id="UP001157126">
    <property type="component" value="Unassembled WGS sequence"/>
</dbReference>
<organism evidence="3 5">
    <name type="scientific">Mobilicoccus caccae</name>
    <dbReference type="NCBI Taxonomy" id="1859295"/>
    <lineage>
        <taxon>Bacteria</taxon>
        <taxon>Bacillati</taxon>
        <taxon>Actinomycetota</taxon>
        <taxon>Actinomycetes</taxon>
        <taxon>Micrococcales</taxon>
        <taxon>Dermatophilaceae</taxon>
        <taxon>Mobilicoccus</taxon>
    </lineage>
</organism>
<dbReference type="EMBL" id="BSUO01000001">
    <property type="protein sequence ID" value="GMA37997.1"/>
    <property type="molecule type" value="Genomic_DNA"/>
</dbReference>
<protein>
    <recommendedName>
        <fullName evidence="2">Glucose/Sorbosone dehydrogenase domain-containing protein</fullName>
    </recommendedName>
</protein>
<dbReference type="InterPro" id="IPR011042">
    <property type="entry name" value="6-blade_b-propeller_TolB-like"/>
</dbReference>
<proteinExistence type="predicted"/>